<evidence type="ECO:0000259" key="7">
    <source>
        <dbReference type="Pfam" id="PF13890"/>
    </source>
</evidence>
<dbReference type="EMBL" id="LUGH01000129">
    <property type="protein sequence ID" value="OBZ88822.1"/>
    <property type="molecule type" value="Genomic_DNA"/>
</dbReference>
<dbReference type="Proteomes" id="UP000093000">
    <property type="component" value="Unassembled WGS sequence"/>
</dbReference>
<keyword evidence="9" id="KW-1185">Reference proteome</keyword>
<feature type="region of interest" description="Disordered" evidence="6">
    <location>
        <begin position="357"/>
        <end position="383"/>
    </location>
</feature>
<dbReference type="OrthoDB" id="17346at2759"/>
<dbReference type="Pfam" id="PF13890">
    <property type="entry name" value="Rab3-GTPase_cat"/>
    <property type="match status" value="1"/>
</dbReference>
<feature type="domain" description="Rab3GAP catalytic subunit conserved" evidence="7">
    <location>
        <begin position="548"/>
        <end position="694"/>
    </location>
</feature>
<evidence type="ECO:0000256" key="5">
    <source>
        <dbReference type="ARBA" id="ARBA00022490"/>
    </source>
</evidence>
<evidence type="ECO:0000313" key="8">
    <source>
        <dbReference type="EMBL" id="OBZ88822.1"/>
    </source>
</evidence>
<dbReference type="AlphaFoldDB" id="A0A1C7NI62"/>
<dbReference type="STRING" id="101091.A0A1C7NI62"/>
<dbReference type="InterPro" id="IPR045700">
    <property type="entry name" value="Rab3GAP1"/>
</dbReference>
<name>A0A1C7NI62_9FUNG</name>
<sequence>MSSTIKRRQSSTYSEDLSRYEFVDYTAASDFEKLITHIEEIISTWGLKEGSNGIFSDHTQTPGDIRKEKINLTDDTYELVYHYHPSSVQSNTLAFPDFYQYGFQFHPLHRWTGLSRLLILRPLQDSFRKKMLGSTGQSTQLSQAKQLISACAIAFQNTGCCLPIFVPLGQHRHELYTGYRMNRQPGTLFDQTESRFNMSLVPLTSPFYSLEEVRTLFIQKLIQQQDDYGISKPSPISMTTVLTYNLKTWFDERWKEWDESPTPKRRTSFSDESDAWEEEADQMTLPFGSLNDPLRSLTLNAIFPFTDQIPEEPMDALTAAEWQLAREFAPDHQQRAYLAHLLDTAIQSWVQDPSNQSYLAPFDENNKEEEDEDEEENSMVHSSLIQQGDDQVTLITSDLVEDILTRLFTSEVKAGKPLIQSPHVVPYRSLLWNMVYYSLKAMVDQKESFIGLLRVVWLQVLHKIRWHWEHHLPLPHVSPYLYDQTEDVLGIDLRYPLIHQKLCMINCCIHRLNKSDALSEESDLFVDAVEDDLDGSYISLAQDQQEEDSMEGQVGSHPTLTLLKTGQPMQIPITQDPGFMTEDMVNEQADVFEKLGTSNDATQKRARLQSAQLLSDMQAFKAANPYACLEDFVRWHSPRDWIVVDGQGQLSARMSEPNNIWQELWQSAKRIPCARQQPLFDVTKEAEKALVYLETLSVQDVFAILLPTCGFIAYDTLANHPVVQFSQKVKQGLDNLGQQLTQFPWEDLRHGKQTFHTLSNCIRQQESRMCHAISLARKLPQQARLVDLLIEHDQAKVQEGQERSIVFELFKNDQNVISEPSYKEYMFYSDCQELTGHDRALPARQYALVKENEIRLVEMQSTDALYS</sequence>
<evidence type="ECO:0000256" key="1">
    <source>
        <dbReference type="ARBA" id="ARBA00004496"/>
    </source>
</evidence>
<evidence type="ECO:0000256" key="4">
    <source>
        <dbReference type="ARBA" id="ARBA00022468"/>
    </source>
</evidence>
<keyword evidence="4" id="KW-0343">GTPase activation</keyword>
<comment type="subcellular location">
    <subcellularLocation>
        <location evidence="1">Cytoplasm</location>
    </subcellularLocation>
</comment>
<evidence type="ECO:0000313" key="9">
    <source>
        <dbReference type="Proteomes" id="UP000093000"/>
    </source>
</evidence>
<dbReference type="InParanoid" id="A0A1C7NI62"/>
<organism evidence="8 9">
    <name type="scientific">Choanephora cucurbitarum</name>
    <dbReference type="NCBI Taxonomy" id="101091"/>
    <lineage>
        <taxon>Eukaryota</taxon>
        <taxon>Fungi</taxon>
        <taxon>Fungi incertae sedis</taxon>
        <taxon>Mucoromycota</taxon>
        <taxon>Mucoromycotina</taxon>
        <taxon>Mucoromycetes</taxon>
        <taxon>Mucorales</taxon>
        <taxon>Mucorineae</taxon>
        <taxon>Choanephoraceae</taxon>
        <taxon>Choanephoroideae</taxon>
        <taxon>Choanephora</taxon>
    </lineage>
</organism>
<comment type="caution">
    <text evidence="8">The sequence shown here is derived from an EMBL/GenBank/DDBJ whole genome shotgun (WGS) entry which is preliminary data.</text>
</comment>
<dbReference type="PANTHER" id="PTHR21422:SF9">
    <property type="entry name" value="RAB3 GTPASE-ACTIVATING PROTEIN CATALYTIC SUBUNIT"/>
    <property type="match status" value="1"/>
</dbReference>
<proteinExistence type="inferred from homology"/>
<dbReference type="GO" id="GO:0005737">
    <property type="term" value="C:cytoplasm"/>
    <property type="evidence" value="ECO:0007669"/>
    <property type="project" value="UniProtKB-SubCell"/>
</dbReference>
<dbReference type="GO" id="GO:0005096">
    <property type="term" value="F:GTPase activator activity"/>
    <property type="evidence" value="ECO:0007669"/>
    <property type="project" value="UniProtKB-KW"/>
</dbReference>
<dbReference type="InterPro" id="IPR026147">
    <property type="entry name" value="Rab3GAP1_conserved"/>
</dbReference>
<reference evidence="8 9" key="1">
    <citation type="submission" date="2016-03" db="EMBL/GenBank/DDBJ databases">
        <title>Choanephora cucurbitarum.</title>
        <authorList>
            <person name="Min B."/>
            <person name="Park H."/>
            <person name="Park J.-H."/>
            <person name="Shin H.-D."/>
            <person name="Choi I.-G."/>
        </authorList>
    </citation>
    <scope>NUCLEOTIDE SEQUENCE [LARGE SCALE GENOMIC DNA]</scope>
    <source>
        <strain evidence="8 9">KUS-F28377</strain>
    </source>
</reference>
<evidence type="ECO:0000256" key="6">
    <source>
        <dbReference type="SAM" id="MobiDB-lite"/>
    </source>
</evidence>
<keyword evidence="5" id="KW-0963">Cytoplasm</keyword>
<feature type="compositionally biased region" description="Acidic residues" evidence="6">
    <location>
        <begin position="366"/>
        <end position="377"/>
    </location>
</feature>
<evidence type="ECO:0000256" key="2">
    <source>
        <dbReference type="ARBA" id="ARBA00008856"/>
    </source>
</evidence>
<dbReference type="PANTHER" id="PTHR21422">
    <property type="entry name" value="RAB3 GTPASE-ACTIVATING PROTEIN CATALYTIC SUBUNIT"/>
    <property type="match status" value="1"/>
</dbReference>
<protein>
    <recommendedName>
        <fullName evidence="3">Rab3 GTPase-activating protein catalytic subunit</fullName>
    </recommendedName>
</protein>
<evidence type="ECO:0000256" key="3">
    <source>
        <dbReference type="ARBA" id="ARBA00015817"/>
    </source>
</evidence>
<gene>
    <name evidence="8" type="primary">rab3gap1</name>
    <name evidence="8" type="ORF">A0J61_03118</name>
</gene>
<comment type="similarity">
    <text evidence="2">Belongs to the Rab3-GAP catalytic subunit family.</text>
</comment>
<accession>A0A1C7NI62</accession>